<keyword evidence="7" id="KW-0449">Lipoprotein</keyword>
<evidence type="ECO:0000256" key="2">
    <source>
        <dbReference type="ARBA" id="ARBA00007886"/>
    </source>
</evidence>
<evidence type="ECO:0000259" key="8">
    <source>
        <dbReference type="Pfam" id="PF05504"/>
    </source>
</evidence>
<dbReference type="AlphaFoldDB" id="A0A3M8HDL8"/>
<feature type="domain" description="Spore germination protein N-terminal" evidence="9">
    <location>
        <begin position="23"/>
        <end position="197"/>
    </location>
</feature>
<dbReference type="OrthoDB" id="2380468at2"/>
<evidence type="ECO:0000256" key="7">
    <source>
        <dbReference type="ARBA" id="ARBA00023288"/>
    </source>
</evidence>
<keyword evidence="4" id="KW-0732">Signal</keyword>
<accession>A0A3M8HDL8</accession>
<organism evidence="10 11">
    <name type="scientific">Lysinibacillus halotolerans</name>
    <dbReference type="NCBI Taxonomy" id="1368476"/>
    <lineage>
        <taxon>Bacteria</taxon>
        <taxon>Bacillati</taxon>
        <taxon>Bacillota</taxon>
        <taxon>Bacilli</taxon>
        <taxon>Bacillales</taxon>
        <taxon>Bacillaceae</taxon>
        <taxon>Lysinibacillus</taxon>
    </lineage>
</organism>
<evidence type="ECO:0000259" key="9">
    <source>
        <dbReference type="Pfam" id="PF25198"/>
    </source>
</evidence>
<dbReference type="GO" id="GO:0009847">
    <property type="term" value="P:spore germination"/>
    <property type="evidence" value="ECO:0007669"/>
    <property type="project" value="InterPro"/>
</dbReference>
<dbReference type="EMBL" id="RHLQ01000008">
    <property type="protein sequence ID" value="RND00369.1"/>
    <property type="molecule type" value="Genomic_DNA"/>
</dbReference>
<evidence type="ECO:0000256" key="6">
    <source>
        <dbReference type="ARBA" id="ARBA00023139"/>
    </source>
</evidence>
<dbReference type="GO" id="GO:0016020">
    <property type="term" value="C:membrane"/>
    <property type="evidence" value="ECO:0007669"/>
    <property type="project" value="UniProtKB-SubCell"/>
</dbReference>
<dbReference type="PANTHER" id="PTHR35789">
    <property type="entry name" value="SPORE GERMINATION PROTEIN B3"/>
    <property type="match status" value="1"/>
</dbReference>
<evidence type="ECO:0000313" key="10">
    <source>
        <dbReference type="EMBL" id="RND00369.1"/>
    </source>
</evidence>
<dbReference type="Gene3D" id="3.30.300.210">
    <property type="entry name" value="Nutrient germinant receptor protein C, domain 3"/>
    <property type="match status" value="1"/>
</dbReference>
<feature type="domain" description="Spore germination GerAC-like C-terminal" evidence="8">
    <location>
        <begin position="214"/>
        <end position="348"/>
    </location>
</feature>
<keyword evidence="3" id="KW-0309">Germination</keyword>
<dbReference type="Pfam" id="PF25198">
    <property type="entry name" value="Spore_GerAC_N"/>
    <property type="match status" value="1"/>
</dbReference>
<keyword evidence="5" id="KW-0472">Membrane</keyword>
<dbReference type="PROSITE" id="PS51257">
    <property type="entry name" value="PROKAR_LIPOPROTEIN"/>
    <property type="match status" value="1"/>
</dbReference>
<dbReference type="InterPro" id="IPR046953">
    <property type="entry name" value="Spore_GerAC-like_C"/>
</dbReference>
<protein>
    <submittedName>
        <fullName evidence="10">Ger(X)C family spore germination protein</fullName>
    </submittedName>
</protein>
<evidence type="ECO:0000256" key="1">
    <source>
        <dbReference type="ARBA" id="ARBA00004635"/>
    </source>
</evidence>
<evidence type="ECO:0000256" key="4">
    <source>
        <dbReference type="ARBA" id="ARBA00022729"/>
    </source>
</evidence>
<dbReference type="InterPro" id="IPR057336">
    <property type="entry name" value="GerAC_N"/>
</dbReference>
<evidence type="ECO:0000256" key="3">
    <source>
        <dbReference type="ARBA" id="ARBA00022544"/>
    </source>
</evidence>
<dbReference type="InterPro" id="IPR038501">
    <property type="entry name" value="Spore_GerAC_C_sf"/>
</dbReference>
<comment type="subcellular location">
    <subcellularLocation>
        <location evidence="1">Membrane</location>
        <topology evidence="1">Lipid-anchor</topology>
    </subcellularLocation>
</comment>
<dbReference type="Pfam" id="PF05504">
    <property type="entry name" value="Spore_GerAC"/>
    <property type="match status" value="1"/>
</dbReference>
<evidence type="ECO:0000313" key="11">
    <source>
        <dbReference type="Proteomes" id="UP000279909"/>
    </source>
</evidence>
<gene>
    <name evidence="10" type="ORF">EC501_05015</name>
</gene>
<proteinExistence type="inferred from homology"/>
<comment type="similarity">
    <text evidence="2">Belongs to the GerABKC lipoprotein family.</text>
</comment>
<keyword evidence="11" id="KW-1185">Reference proteome</keyword>
<dbReference type="PANTHER" id="PTHR35789:SF1">
    <property type="entry name" value="SPORE GERMINATION PROTEIN B3"/>
    <property type="match status" value="1"/>
</dbReference>
<keyword evidence="6" id="KW-0564">Palmitate</keyword>
<dbReference type="RefSeq" id="WP_122971203.1">
    <property type="nucleotide sequence ID" value="NZ_RHLQ01000008.1"/>
</dbReference>
<dbReference type="Proteomes" id="UP000279909">
    <property type="component" value="Unassembled WGS sequence"/>
</dbReference>
<sequence>MNKKYFIILILPLILLAGCWDLNENERMYYAYGVGVDYQNDEYVIWIQLINFATIAKTEQSTIDGMQSQVSSASGKTFDEALFKLYHAIDERVYWGHLSLLIFSEEALNQGRVNSVLNTLTRYTDTRYNIWVYCTDQPLDQFLITVPVLNKGISLTVIGDPLNSYEQESFIDPIDIRRLIIDLDEPGHEANIPYITLKKDWKTQKGTESTIKINGVGVVTTKGFKGFIKNEDVSGLQWMSNETKRGEITNQYKNKYLTVTLRNINVNVVPNVNGNDVKFDINIGLNGTLASFEENLTSNNIKELVIQEMKKEITQTYQVALEKDIDIYHFSEVLYRKNVKAWKKLQQNGNIKLDHDTIGKINIKIEKLTSGRKAFKETIN</sequence>
<reference evidence="10 11" key="1">
    <citation type="journal article" date="2014" name="Int. J. Syst. Evol. Microbiol.">
        <title>Lysinibacillus halotolerans sp. nov., isolated from saline-alkaline soil.</title>
        <authorList>
            <person name="Kong D."/>
            <person name="Wang Y."/>
            <person name="Zhao B."/>
            <person name="Li Y."/>
            <person name="Song J."/>
            <person name="Zhai Y."/>
            <person name="Zhang C."/>
            <person name="Wang H."/>
            <person name="Chen X."/>
            <person name="Zhao B."/>
            <person name="Ruan Z."/>
        </authorList>
    </citation>
    <scope>NUCLEOTIDE SEQUENCE [LARGE SCALE GENOMIC DNA]</scope>
    <source>
        <strain evidence="10 11">MCCC 1A12703</strain>
    </source>
</reference>
<comment type="caution">
    <text evidence="10">The sequence shown here is derived from an EMBL/GenBank/DDBJ whole genome shotgun (WGS) entry which is preliminary data.</text>
</comment>
<dbReference type="NCBIfam" id="TIGR02887">
    <property type="entry name" value="spore_ger_x_C"/>
    <property type="match status" value="1"/>
</dbReference>
<name>A0A3M8HDL8_9BACI</name>
<dbReference type="InterPro" id="IPR008844">
    <property type="entry name" value="Spore_GerAC-like"/>
</dbReference>
<evidence type="ECO:0000256" key="5">
    <source>
        <dbReference type="ARBA" id="ARBA00023136"/>
    </source>
</evidence>